<feature type="compositionally biased region" description="Acidic residues" evidence="1">
    <location>
        <begin position="110"/>
        <end position="134"/>
    </location>
</feature>
<feature type="compositionally biased region" description="Acidic residues" evidence="1">
    <location>
        <begin position="142"/>
        <end position="164"/>
    </location>
</feature>
<proteinExistence type="predicted"/>
<evidence type="ECO:0000256" key="1">
    <source>
        <dbReference type="SAM" id="MobiDB-lite"/>
    </source>
</evidence>
<comment type="caution">
    <text evidence="2">The sequence shown here is derived from an EMBL/GenBank/DDBJ whole genome shotgun (WGS) entry which is preliminary data.</text>
</comment>
<protein>
    <recommendedName>
        <fullName evidence="4">Ig-like domain-containing protein</fullName>
    </recommendedName>
</protein>
<evidence type="ECO:0000313" key="3">
    <source>
        <dbReference type="Proteomes" id="UP000823894"/>
    </source>
</evidence>
<evidence type="ECO:0000313" key="2">
    <source>
        <dbReference type="EMBL" id="HJC37894.1"/>
    </source>
</evidence>
<evidence type="ECO:0008006" key="4">
    <source>
        <dbReference type="Google" id="ProtNLM"/>
    </source>
</evidence>
<sequence>MIRRIRKAILEIGDKRGLCTVLACAGCLAAVLGTAVSAGLTASADTEASAETEEKYEAPRILCPEADGAEGWYQTAPAVRIIHTDPNTVTRYMAETASGNILEGELRLEEEGDSEEKDEESGEGESAEGADTEEPESRGTGDEESEEQVSEDPDEEDQGSEAGEEAQAVKELPADIWEEGENHLTVWMERIEEAHSDRDESGTEEVGSEGEEVYRSEMTILFDGSDPGAVQFSYPAHPDDAGLYFQSGAEIMMTCEDSVSGIREIICTLEDGTEKRLDGDKAGLVLPAGYMGSITAVAVDRAGRSGEKSISKAVICEDEPPAILISAAGGMGIWHQGSAEVNVLIREPGEKYGFSSGLASAACYVEGKPVQQKAYLRDGMEKGHTVTEDAMHFTVETASAGGNPIQVTVFAADRSGNTSVRTEELYIDAQAPDIQITGLQEKMITGEAVHAGFTVTEENVLRNGRLTVWRTDAEGNRSEVRNEGLETWSRTEQGIKSDVVLEEDGIYDFSIWTEDMAGHRTEKNGVFTIDRTSPVIRYVDQLNGTYMRFFCWNYGREEMVRDFTEYTYQMHLDGRPYFSGRYVTEEGNHLLEVRAQDAAGNQSYAKAVFVVDHTPPQICWGELQNGSVYEESVLLSIWVDGEGERLKTLAINGEGQKLSAGSRIFQYEVTENGMYTVEVEADDLTGNETEERITFEVREKAGLAEKIIRPVSRVLGGEEDVEEKETPWPVFLLTAVCTAAGCAALGRKICRARRR</sequence>
<organism evidence="2 3">
    <name type="scientific">Candidatus Mediterraneibacter faecigallinarum</name>
    <dbReference type="NCBI Taxonomy" id="2838669"/>
    <lineage>
        <taxon>Bacteria</taxon>
        <taxon>Bacillati</taxon>
        <taxon>Bacillota</taxon>
        <taxon>Clostridia</taxon>
        <taxon>Lachnospirales</taxon>
        <taxon>Lachnospiraceae</taxon>
        <taxon>Mediterraneibacter</taxon>
    </lineage>
</organism>
<name>A0A9D2NU12_9FIRM</name>
<dbReference type="EMBL" id="DWWK01000029">
    <property type="protein sequence ID" value="HJC37894.1"/>
    <property type="molecule type" value="Genomic_DNA"/>
</dbReference>
<dbReference type="Proteomes" id="UP000823894">
    <property type="component" value="Unassembled WGS sequence"/>
</dbReference>
<gene>
    <name evidence="2" type="ORF">H9757_02330</name>
</gene>
<feature type="region of interest" description="Disordered" evidence="1">
    <location>
        <begin position="100"/>
        <end position="175"/>
    </location>
</feature>
<accession>A0A9D2NU12</accession>
<reference evidence="2" key="1">
    <citation type="journal article" date="2021" name="PeerJ">
        <title>Extensive microbial diversity within the chicken gut microbiome revealed by metagenomics and culture.</title>
        <authorList>
            <person name="Gilroy R."/>
            <person name="Ravi A."/>
            <person name="Getino M."/>
            <person name="Pursley I."/>
            <person name="Horton D.L."/>
            <person name="Alikhan N.F."/>
            <person name="Baker D."/>
            <person name="Gharbi K."/>
            <person name="Hall N."/>
            <person name="Watson M."/>
            <person name="Adriaenssens E.M."/>
            <person name="Foster-Nyarko E."/>
            <person name="Jarju S."/>
            <person name="Secka A."/>
            <person name="Antonio M."/>
            <person name="Oren A."/>
            <person name="Chaudhuri R.R."/>
            <person name="La Ragione R."/>
            <person name="Hildebrand F."/>
            <person name="Pallen M.J."/>
        </authorList>
    </citation>
    <scope>NUCLEOTIDE SEQUENCE</scope>
    <source>
        <strain evidence="2">ChiGjej1B1-1692</strain>
    </source>
</reference>
<reference evidence="2" key="2">
    <citation type="submission" date="2021-04" db="EMBL/GenBank/DDBJ databases">
        <authorList>
            <person name="Gilroy R."/>
        </authorList>
    </citation>
    <scope>NUCLEOTIDE SEQUENCE</scope>
    <source>
        <strain evidence="2">ChiGjej1B1-1692</strain>
    </source>
</reference>
<dbReference type="AlphaFoldDB" id="A0A9D2NU12"/>